<dbReference type="InterPro" id="IPR007922">
    <property type="entry name" value="DciA-like"/>
</dbReference>
<name>A0A557P496_9VIBR</name>
<gene>
    <name evidence="1" type="ORF">FOF44_11860</name>
</gene>
<proteinExistence type="predicted"/>
<comment type="caution">
    <text evidence="1">The sequence shown here is derived from an EMBL/GenBank/DDBJ whole genome shotgun (WGS) entry which is preliminary data.</text>
</comment>
<dbReference type="OrthoDB" id="5767011at2"/>
<evidence type="ECO:0000313" key="1">
    <source>
        <dbReference type="EMBL" id="TVO35482.1"/>
    </source>
</evidence>
<organism evidence="1 2">
    <name type="scientific">Vibrio algivorus</name>
    <dbReference type="NCBI Taxonomy" id="1667024"/>
    <lineage>
        <taxon>Bacteria</taxon>
        <taxon>Pseudomonadati</taxon>
        <taxon>Pseudomonadota</taxon>
        <taxon>Gammaproteobacteria</taxon>
        <taxon>Vibrionales</taxon>
        <taxon>Vibrionaceae</taxon>
        <taxon>Vibrio</taxon>
    </lineage>
</organism>
<dbReference type="AlphaFoldDB" id="A0A557P496"/>
<evidence type="ECO:0000313" key="2">
    <source>
        <dbReference type="Proteomes" id="UP000319828"/>
    </source>
</evidence>
<dbReference type="EMBL" id="VMKJ01000024">
    <property type="protein sequence ID" value="TVO35482.1"/>
    <property type="molecule type" value="Genomic_DNA"/>
</dbReference>
<dbReference type="Pfam" id="PF05258">
    <property type="entry name" value="DciA"/>
    <property type="match status" value="1"/>
</dbReference>
<protein>
    <submittedName>
        <fullName evidence="1">DUF721 domain-containing protein</fullName>
    </submittedName>
</protein>
<dbReference type="Proteomes" id="UP000319828">
    <property type="component" value="Unassembled WGS sequence"/>
</dbReference>
<sequence>MRDHRPKLTQDLIGDSQLKAFSQHVSEILSINQALKSILPKSLLSHCRAANVRQNQLLIEVANASFQMKLNYERIRILSELRAAGFSRLAGIEFKINPELYRSESVKEEEVAYKQHALSEEAAQSILMAASLAPPKLKQRMESLAKLAQSKSK</sequence>
<reference evidence="1 2" key="1">
    <citation type="submission" date="2019-07" db="EMBL/GenBank/DDBJ databases">
        <title>The draft genome sequence of Vibrio algivorus M1486.</title>
        <authorList>
            <person name="Meng X."/>
        </authorList>
    </citation>
    <scope>NUCLEOTIDE SEQUENCE [LARGE SCALE GENOMIC DNA]</scope>
    <source>
        <strain evidence="1 2">M1486</strain>
    </source>
</reference>
<accession>A0A557P496</accession>
<dbReference type="RefSeq" id="WP_144388527.1">
    <property type="nucleotide sequence ID" value="NZ_VMKJ01000024.1"/>
</dbReference>